<dbReference type="SMART" id="SM00355">
    <property type="entry name" value="ZnF_C2H2"/>
    <property type="match status" value="9"/>
</dbReference>
<evidence type="ECO:0000256" key="1">
    <source>
        <dbReference type="ARBA" id="ARBA00004123"/>
    </source>
</evidence>
<dbReference type="Pfam" id="PF00096">
    <property type="entry name" value="zf-C2H2"/>
    <property type="match status" value="1"/>
</dbReference>
<feature type="domain" description="C2H2-type" evidence="9">
    <location>
        <begin position="15"/>
        <end position="44"/>
    </location>
</feature>
<evidence type="ECO:0000256" key="6">
    <source>
        <dbReference type="ARBA" id="ARBA00023242"/>
    </source>
</evidence>
<feature type="domain" description="C2H2-type" evidence="9">
    <location>
        <begin position="219"/>
        <end position="244"/>
    </location>
</feature>
<evidence type="ECO:0000256" key="3">
    <source>
        <dbReference type="ARBA" id="ARBA00022737"/>
    </source>
</evidence>
<dbReference type="GO" id="GO:0005634">
    <property type="term" value="C:nucleus"/>
    <property type="evidence" value="ECO:0007669"/>
    <property type="project" value="UniProtKB-SubCell"/>
</dbReference>
<evidence type="ECO:0000313" key="11">
    <source>
        <dbReference type="Proteomes" id="UP000094527"/>
    </source>
</evidence>
<dbReference type="OrthoDB" id="5803930at2759"/>
<keyword evidence="3" id="KW-0677">Repeat</keyword>
<dbReference type="GO" id="GO:0000978">
    <property type="term" value="F:RNA polymerase II cis-regulatory region sequence-specific DNA binding"/>
    <property type="evidence" value="ECO:0007669"/>
    <property type="project" value="TreeGrafter"/>
</dbReference>
<gene>
    <name evidence="10" type="ORF">Ocin01_09885</name>
</gene>
<dbReference type="PROSITE" id="PS50157">
    <property type="entry name" value="ZINC_FINGER_C2H2_2"/>
    <property type="match status" value="4"/>
</dbReference>
<dbReference type="GO" id="GO:0008270">
    <property type="term" value="F:zinc ion binding"/>
    <property type="evidence" value="ECO:0007669"/>
    <property type="project" value="UniProtKB-KW"/>
</dbReference>
<proteinExistence type="predicted"/>
<dbReference type="Gene3D" id="3.30.160.60">
    <property type="entry name" value="Classic Zinc Finger"/>
    <property type="match status" value="3"/>
</dbReference>
<comment type="caution">
    <text evidence="10">The sequence shown here is derived from an EMBL/GenBank/DDBJ whole genome shotgun (WGS) entry which is preliminary data.</text>
</comment>
<dbReference type="InterPro" id="IPR036236">
    <property type="entry name" value="Znf_C2H2_sf"/>
</dbReference>
<keyword evidence="2" id="KW-0479">Metal-binding</keyword>
<dbReference type="GO" id="GO:0001228">
    <property type="term" value="F:DNA-binding transcription activator activity, RNA polymerase II-specific"/>
    <property type="evidence" value="ECO:0007669"/>
    <property type="project" value="TreeGrafter"/>
</dbReference>
<feature type="region of interest" description="Disordered" evidence="8">
    <location>
        <begin position="75"/>
        <end position="156"/>
    </location>
</feature>
<keyword evidence="4 7" id="KW-0863">Zinc-finger</keyword>
<dbReference type="PANTHER" id="PTHR24376:SF235">
    <property type="entry name" value="C2H2-TYPE DOMAIN-CONTAINING PROTEIN"/>
    <property type="match status" value="1"/>
</dbReference>
<dbReference type="PROSITE" id="PS00028">
    <property type="entry name" value="ZINC_FINGER_C2H2_1"/>
    <property type="match status" value="5"/>
</dbReference>
<feature type="compositionally biased region" description="Basic and acidic residues" evidence="8">
    <location>
        <begin position="393"/>
        <end position="408"/>
    </location>
</feature>
<name>A0A1D2MUS1_ORCCI</name>
<reference evidence="10 11" key="1">
    <citation type="journal article" date="2016" name="Genome Biol. Evol.">
        <title>Gene Family Evolution Reflects Adaptation to Soil Environmental Stressors in the Genome of the Collembolan Orchesella cincta.</title>
        <authorList>
            <person name="Faddeeva-Vakhrusheva A."/>
            <person name="Derks M.F."/>
            <person name="Anvar S.Y."/>
            <person name="Agamennone V."/>
            <person name="Suring W."/>
            <person name="Smit S."/>
            <person name="van Straalen N.M."/>
            <person name="Roelofs D."/>
        </authorList>
    </citation>
    <scope>NUCLEOTIDE SEQUENCE [LARGE SCALE GENOMIC DNA]</scope>
    <source>
        <tissue evidence="10">Mixed pool</tissue>
    </source>
</reference>
<keyword evidence="5" id="KW-0862">Zinc</keyword>
<sequence length="535" mass="61815">MHVVKGSKFSGERPYVCSIRLCGKKFVSNGAKTAHEKTHDSSRREGEPKYKCDLCDRKYHLLLSLRCHQARHKKGLNFRTKPDPSAPKKVYPRNKPTPCPIPKELTAPPTKRSGFRKWLKGKVNNKEDTENTGDGSPKAKAGRSKKAKQLGRRARNLARSKECSECAKKFSTAMLLRLHMRVHTGETPHECEICHRIIKNKSKHMKIHDPNRFQGEKKHICDQCPKAFYLQHTLYNHRKFAHPGVVRSDAGGPSACPICGKIIHYKLKKHMARHSEATKIHKCEVCERPFFTTAEAKNHAVHYHNPDKLLRLLFKIKCPACPPEYFGHPSKRAVKIHWLEHHKDKPMPAEYRKSRYNISAYNKKGRFECPHCPETKRPVYSQKVSLKRHVSKQHPDKVEVRKKSENSCKRRNNPKKKNMETDDEEESTSSGSSSSEEEDLNLDDDESDNDKAPKDVKRSPRIRSKKIAISARRRNPIKKVKPVETSNSPPQMGNKHVKIQLKRVEDDTDLCEQYDVLEQLDRLPYVKREVIIYKL</sequence>
<keyword evidence="11" id="KW-1185">Reference proteome</keyword>
<comment type="subcellular location">
    <subcellularLocation>
        <location evidence="1">Nucleus</location>
    </subcellularLocation>
</comment>
<feature type="region of interest" description="Disordered" evidence="8">
    <location>
        <begin position="380"/>
        <end position="465"/>
    </location>
</feature>
<dbReference type="AlphaFoldDB" id="A0A1D2MUS1"/>
<feature type="compositionally biased region" description="Basic residues" evidence="8">
    <location>
        <begin position="140"/>
        <end position="156"/>
    </location>
</feature>
<protein>
    <submittedName>
        <fullName evidence="10">Putative zinc finger protein</fullName>
    </submittedName>
</protein>
<dbReference type="STRING" id="48709.A0A1D2MUS1"/>
<dbReference type="InterPro" id="IPR013087">
    <property type="entry name" value="Znf_C2H2_type"/>
</dbReference>
<evidence type="ECO:0000256" key="4">
    <source>
        <dbReference type="ARBA" id="ARBA00022771"/>
    </source>
</evidence>
<evidence type="ECO:0000256" key="7">
    <source>
        <dbReference type="PROSITE-ProRule" id="PRU00042"/>
    </source>
</evidence>
<evidence type="ECO:0000256" key="5">
    <source>
        <dbReference type="ARBA" id="ARBA00022833"/>
    </source>
</evidence>
<feature type="compositionally biased region" description="Acidic residues" evidence="8">
    <location>
        <begin position="435"/>
        <end position="448"/>
    </location>
</feature>
<feature type="domain" description="C2H2-type" evidence="9">
    <location>
        <begin position="161"/>
        <end position="188"/>
    </location>
</feature>
<evidence type="ECO:0000256" key="8">
    <source>
        <dbReference type="SAM" id="MobiDB-lite"/>
    </source>
</evidence>
<organism evidence="10 11">
    <name type="scientific">Orchesella cincta</name>
    <name type="common">Springtail</name>
    <name type="synonym">Podura cincta</name>
    <dbReference type="NCBI Taxonomy" id="48709"/>
    <lineage>
        <taxon>Eukaryota</taxon>
        <taxon>Metazoa</taxon>
        <taxon>Ecdysozoa</taxon>
        <taxon>Arthropoda</taxon>
        <taxon>Hexapoda</taxon>
        <taxon>Collembola</taxon>
        <taxon>Entomobryomorpha</taxon>
        <taxon>Entomobryoidea</taxon>
        <taxon>Orchesellidae</taxon>
        <taxon>Orchesellinae</taxon>
        <taxon>Orchesella</taxon>
    </lineage>
</organism>
<evidence type="ECO:0000259" key="9">
    <source>
        <dbReference type="PROSITE" id="PS50157"/>
    </source>
</evidence>
<accession>A0A1D2MUS1</accession>
<keyword evidence="6" id="KW-0539">Nucleus</keyword>
<evidence type="ECO:0000256" key="2">
    <source>
        <dbReference type="ARBA" id="ARBA00022723"/>
    </source>
</evidence>
<dbReference type="SUPFAM" id="SSF57667">
    <property type="entry name" value="beta-beta-alpha zinc fingers"/>
    <property type="match status" value="3"/>
</dbReference>
<evidence type="ECO:0000313" key="10">
    <source>
        <dbReference type="EMBL" id="ODM96793.1"/>
    </source>
</evidence>
<dbReference type="FunFam" id="3.30.160.60:FF:000145">
    <property type="entry name" value="Zinc finger protein 574"/>
    <property type="match status" value="1"/>
</dbReference>
<dbReference type="EMBL" id="LJIJ01000502">
    <property type="protein sequence ID" value="ODM96793.1"/>
    <property type="molecule type" value="Genomic_DNA"/>
</dbReference>
<feature type="compositionally biased region" description="Basic and acidic residues" evidence="8">
    <location>
        <begin position="449"/>
        <end position="458"/>
    </location>
</feature>
<dbReference type="PANTHER" id="PTHR24376">
    <property type="entry name" value="ZINC FINGER PROTEIN"/>
    <property type="match status" value="1"/>
</dbReference>
<dbReference type="Proteomes" id="UP000094527">
    <property type="component" value="Unassembled WGS sequence"/>
</dbReference>
<feature type="domain" description="C2H2-type" evidence="9">
    <location>
        <begin position="281"/>
        <end position="309"/>
    </location>
</feature>